<keyword evidence="4 6" id="KW-1133">Transmembrane helix</keyword>
<keyword evidence="8" id="KW-1185">Reference proteome</keyword>
<comment type="caution">
    <text evidence="7">The sequence shown here is derived from an EMBL/GenBank/DDBJ whole genome shotgun (WGS) entry which is preliminary data.</text>
</comment>
<dbReference type="GO" id="GO:0005886">
    <property type="term" value="C:plasma membrane"/>
    <property type="evidence" value="ECO:0007669"/>
    <property type="project" value="UniProtKB-SubCell"/>
</dbReference>
<dbReference type="Gene3D" id="1.20.1740.10">
    <property type="entry name" value="Amino acid/polyamine transporter I"/>
    <property type="match status" value="1"/>
</dbReference>
<reference evidence="7 8" key="1">
    <citation type="submission" date="2014-03" db="EMBL/GenBank/DDBJ databases">
        <title>Draft Genome Sequences of 13 Willow Endophytes.</title>
        <authorList>
            <person name="Gan H.Y."/>
            <person name="Gan H.M."/>
            <person name="Savka M.A."/>
            <person name="Hudson A.O."/>
        </authorList>
    </citation>
    <scope>NUCLEOTIDE SEQUENCE [LARGE SCALE GENOMIC DNA]</scope>
    <source>
        <strain evidence="7 8">RIT293</strain>
    </source>
</reference>
<sequence length="444" mass="46295">MTDTDTRLKRGITGPLLFAFILGDVLGAGIYALMGVLAAEVGGMLWAPLLVALLLALLTAGSYAELVTKYPRAGGAAVFAERAFRSPLVSFLVGFCMLAAGVVSAAGLAIAFAGDYFTTFVDLPAPLVAIVFLAVVGALNARGIRESMGANLVMTLIELSGLVIVIVVVAMLLTGGGGDPGRVFELPTDAALPTAVLGGAIIAYYSFVGFETSANVIEEVKNPSKSYPRALFASLITAGVVYVLVGLASAIALPPADLVDSSGPLLDVVAAAGVGVPAWVFSLIALIAVANGALLTMIMASRLAYGMSEQGLLPDVLGRVLPKRRTPWVAIVVTTLVAMGLTLIGDLSLLAETVVLLLLFVFLSANVSVLVLRRDRVEHDHFRVWTAIPVLGIGSCILLLTQQSGTVWIFGAALLAVGAVLFFATRWLRSRSATKAHQSTFERN</sequence>
<evidence type="ECO:0000256" key="3">
    <source>
        <dbReference type="ARBA" id="ARBA00022692"/>
    </source>
</evidence>
<dbReference type="eggNOG" id="COG0531">
    <property type="taxonomic scope" value="Bacteria"/>
</dbReference>
<dbReference type="OrthoDB" id="4568421at2"/>
<dbReference type="PANTHER" id="PTHR42770:SF11">
    <property type="entry name" value="INNER MEMBRANE TRANSPORT PROTEIN YBAT"/>
    <property type="match status" value="1"/>
</dbReference>
<gene>
    <name evidence="7" type="ORF">BW34_01365</name>
</gene>
<name>A0A031FXM3_9MICO</name>
<comment type="subcellular location">
    <subcellularLocation>
        <location evidence="1">Cell membrane</location>
        <topology evidence="1">Multi-pass membrane protein</topology>
    </subcellularLocation>
</comment>
<dbReference type="PIRSF" id="PIRSF006060">
    <property type="entry name" value="AA_transporter"/>
    <property type="match status" value="1"/>
</dbReference>
<feature type="transmembrane region" description="Helical" evidence="6">
    <location>
        <begin position="326"/>
        <end position="344"/>
    </location>
</feature>
<feature type="transmembrane region" description="Helical" evidence="6">
    <location>
        <begin position="231"/>
        <end position="256"/>
    </location>
</feature>
<evidence type="ECO:0000256" key="4">
    <source>
        <dbReference type="ARBA" id="ARBA00022989"/>
    </source>
</evidence>
<feature type="transmembrane region" description="Helical" evidence="6">
    <location>
        <begin position="88"/>
        <end position="113"/>
    </location>
</feature>
<dbReference type="Pfam" id="PF13520">
    <property type="entry name" value="AA_permease_2"/>
    <property type="match status" value="1"/>
</dbReference>
<dbReference type="InterPro" id="IPR002293">
    <property type="entry name" value="AA/rel_permease1"/>
</dbReference>
<dbReference type="PANTHER" id="PTHR42770">
    <property type="entry name" value="AMINO ACID TRANSPORTER-RELATED"/>
    <property type="match status" value="1"/>
</dbReference>
<keyword evidence="2" id="KW-1003">Cell membrane</keyword>
<dbReference type="AlphaFoldDB" id="A0A031FXM3"/>
<feature type="transmembrane region" description="Helical" evidence="6">
    <location>
        <begin position="384"/>
        <end position="401"/>
    </location>
</feature>
<feature type="transmembrane region" description="Helical" evidence="6">
    <location>
        <begin position="276"/>
        <end position="305"/>
    </location>
</feature>
<keyword evidence="5 6" id="KW-0472">Membrane</keyword>
<organism evidence="7 8">
    <name type="scientific">Microbacterium oleivorans</name>
    <dbReference type="NCBI Taxonomy" id="273677"/>
    <lineage>
        <taxon>Bacteria</taxon>
        <taxon>Bacillati</taxon>
        <taxon>Actinomycetota</taxon>
        <taxon>Actinomycetes</taxon>
        <taxon>Micrococcales</taxon>
        <taxon>Microbacteriaceae</taxon>
        <taxon>Microbacterium</taxon>
    </lineage>
</organism>
<feature type="transmembrane region" description="Helical" evidence="6">
    <location>
        <begin position="45"/>
        <end position="67"/>
    </location>
</feature>
<feature type="transmembrane region" description="Helical" evidence="6">
    <location>
        <begin position="407"/>
        <end position="428"/>
    </location>
</feature>
<keyword evidence="3 6" id="KW-0812">Transmembrane</keyword>
<protein>
    <submittedName>
        <fullName evidence="7">Amino acid permease</fullName>
    </submittedName>
</protein>
<proteinExistence type="predicted"/>
<feature type="transmembrane region" description="Helical" evidence="6">
    <location>
        <begin position="16"/>
        <end position="39"/>
    </location>
</feature>
<feature type="transmembrane region" description="Helical" evidence="6">
    <location>
        <begin position="350"/>
        <end position="372"/>
    </location>
</feature>
<accession>A0A031FXM3</accession>
<dbReference type="GO" id="GO:0022857">
    <property type="term" value="F:transmembrane transporter activity"/>
    <property type="evidence" value="ECO:0007669"/>
    <property type="project" value="InterPro"/>
</dbReference>
<evidence type="ECO:0000256" key="5">
    <source>
        <dbReference type="ARBA" id="ARBA00023136"/>
    </source>
</evidence>
<evidence type="ECO:0000256" key="1">
    <source>
        <dbReference type="ARBA" id="ARBA00004651"/>
    </source>
</evidence>
<dbReference type="RefSeq" id="WP_036310634.1">
    <property type="nucleotide sequence ID" value="NZ_JFYO01000004.1"/>
</dbReference>
<dbReference type="InterPro" id="IPR050367">
    <property type="entry name" value="APC_superfamily"/>
</dbReference>
<feature type="transmembrane region" description="Helical" evidence="6">
    <location>
        <begin position="125"/>
        <end position="144"/>
    </location>
</feature>
<feature type="transmembrane region" description="Helical" evidence="6">
    <location>
        <begin position="190"/>
        <end position="210"/>
    </location>
</feature>
<evidence type="ECO:0000313" key="7">
    <source>
        <dbReference type="EMBL" id="EZP28385.1"/>
    </source>
</evidence>
<dbReference type="EMBL" id="JFYO01000004">
    <property type="protein sequence ID" value="EZP28385.1"/>
    <property type="molecule type" value="Genomic_DNA"/>
</dbReference>
<evidence type="ECO:0000256" key="6">
    <source>
        <dbReference type="SAM" id="Phobius"/>
    </source>
</evidence>
<dbReference type="Proteomes" id="UP000024001">
    <property type="component" value="Unassembled WGS sequence"/>
</dbReference>
<feature type="transmembrane region" description="Helical" evidence="6">
    <location>
        <begin position="156"/>
        <end position="178"/>
    </location>
</feature>
<evidence type="ECO:0000313" key="8">
    <source>
        <dbReference type="Proteomes" id="UP000024001"/>
    </source>
</evidence>
<evidence type="ECO:0000256" key="2">
    <source>
        <dbReference type="ARBA" id="ARBA00022475"/>
    </source>
</evidence>
<dbReference type="PATRIC" id="fig|273677.3.peg.1349"/>